<dbReference type="PANTHER" id="PTHR24305">
    <property type="entry name" value="CYTOCHROME P450"/>
    <property type="match status" value="1"/>
</dbReference>
<organism evidence="10 11">
    <name type="scientific">Rhynchosporium secalis</name>
    <name type="common">Barley scald fungus</name>
    <dbReference type="NCBI Taxonomy" id="38038"/>
    <lineage>
        <taxon>Eukaryota</taxon>
        <taxon>Fungi</taxon>
        <taxon>Dikarya</taxon>
        <taxon>Ascomycota</taxon>
        <taxon>Pezizomycotina</taxon>
        <taxon>Leotiomycetes</taxon>
        <taxon>Helotiales</taxon>
        <taxon>Ploettnerulaceae</taxon>
        <taxon>Rhynchosporium</taxon>
    </lineage>
</organism>
<keyword evidence="11" id="KW-1185">Reference proteome</keyword>
<dbReference type="PANTHER" id="PTHR24305:SF175">
    <property type="entry name" value="CYTOCHROME P450 MONOOXYGENASE PKFB"/>
    <property type="match status" value="1"/>
</dbReference>
<dbReference type="GO" id="GO:0016705">
    <property type="term" value="F:oxidoreductase activity, acting on paired donors, with incorporation or reduction of molecular oxygen"/>
    <property type="evidence" value="ECO:0007669"/>
    <property type="project" value="InterPro"/>
</dbReference>
<dbReference type="InterPro" id="IPR002403">
    <property type="entry name" value="Cyt_P450_E_grp-IV"/>
</dbReference>
<dbReference type="InterPro" id="IPR001128">
    <property type="entry name" value="Cyt_P450"/>
</dbReference>
<dbReference type="PRINTS" id="PR00385">
    <property type="entry name" value="P450"/>
</dbReference>
<reference evidence="11" key="1">
    <citation type="submission" date="2016-03" db="EMBL/GenBank/DDBJ databases">
        <authorList>
            <person name="Guldener U."/>
        </authorList>
    </citation>
    <scope>NUCLEOTIDE SEQUENCE [LARGE SCALE GENOMIC DNA]</scope>
</reference>
<evidence type="ECO:0000256" key="1">
    <source>
        <dbReference type="ARBA" id="ARBA00001971"/>
    </source>
</evidence>
<evidence type="ECO:0000256" key="6">
    <source>
        <dbReference type="ARBA" id="ARBA00023002"/>
    </source>
</evidence>
<accession>A0A1E1MJF9</accession>
<evidence type="ECO:0000256" key="9">
    <source>
        <dbReference type="PIRSR" id="PIRSR602403-1"/>
    </source>
</evidence>
<evidence type="ECO:0000256" key="3">
    <source>
        <dbReference type="ARBA" id="ARBA00010617"/>
    </source>
</evidence>
<name>A0A1E1MJF9_RHYSE</name>
<dbReference type="InterPro" id="IPR050121">
    <property type="entry name" value="Cytochrome_P450_monoxygenase"/>
</dbReference>
<dbReference type="GO" id="GO:0005506">
    <property type="term" value="F:iron ion binding"/>
    <property type="evidence" value="ECO:0007669"/>
    <property type="project" value="InterPro"/>
</dbReference>
<evidence type="ECO:0000256" key="2">
    <source>
        <dbReference type="ARBA" id="ARBA00005179"/>
    </source>
</evidence>
<evidence type="ECO:0000256" key="7">
    <source>
        <dbReference type="ARBA" id="ARBA00023004"/>
    </source>
</evidence>
<keyword evidence="7 9" id="KW-0408">Iron</keyword>
<evidence type="ECO:0000256" key="4">
    <source>
        <dbReference type="ARBA" id="ARBA00022617"/>
    </source>
</evidence>
<comment type="pathway">
    <text evidence="2">Secondary metabolite biosynthesis.</text>
</comment>
<evidence type="ECO:0000256" key="8">
    <source>
        <dbReference type="ARBA" id="ARBA00023033"/>
    </source>
</evidence>
<dbReference type="CDD" id="cd11060">
    <property type="entry name" value="CYP57A1-like"/>
    <property type="match status" value="1"/>
</dbReference>
<proteinExistence type="inferred from homology"/>
<dbReference type="EMBL" id="FJVC01000370">
    <property type="protein sequence ID" value="CZT49203.1"/>
    <property type="molecule type" value="Genomic_DNA"/>
</dbReference>
<dbReference type="Pfam" id="PF00067">
    <property type="entry name" value="p450"/>
    <property type="match status" value="1"/>
</dbReference>
<dbReference type="GO" id="GO:0020037">
    <property type="term" value="F:heme binding"/>
    <property type="evidence" value="ECO:0007669"/>
    <property type="project" value="InterPro"/>
</dbReference>
<dbReference type="AlphaFoldDB" id="A0A1E1MJF9"/>
<protein>
    <submittedName>
        <fullName evidence="10">Related to cytochrome P450 CYP4/CYP19/CYP26 subfamilies</fullName>
    </submittedName>
</protein>
<sequence>MSWVPTKRAHLILQEVHEKYGEVVRIGPNMVSFSNPELIPTVYPTREGFPKSDFYATLRPYTRGGGALQAVFNITDEKLHKKLKSPIAPIFSSASATSFEYLVDDTLQCLLKQLDTRFAVNREVLDLGKWVQFFAFDVMGTMTFSKRYGFLDNGRDTGGMLGSIVAFMRNAAPFTQVPRLDWIMRKNLIADAILQFFNQRASLSILGFVGGAIKDKREELAKGAAKVGDEASTRKDFLSRYIELQENNPEIPPWAPTAWTFSNVIAGSDSVGSLMRTIMFCLLSYPNTLDRLYNELLSANLSRPFPGYKEVRNLPYLDACVQEGARIHPPFALPFERVVPEGGVTILGHFLPAGTVIGGSPYVVNRHKPFFGEDAEFWRPERWLERDDAHKKKLEQGVLTYGAGRRVCLGKHIGILEIKKLISFLVLNYDIRIVDREKFEVENSWFLFQTGLYAQIQKRSDPVVIIQS</sequence>
<keyword evidence="8" id="KW-0503">Monooxygenase</keyword>
<dbReference type="Proteomes" id="UP000177625">
    <property type="component" value="Unassembled WGS sequence"/>
</dbReference>
<dbReference type="InterPro" id="IPR036396">
    <property type="entry name" value="Cyt_P450_sf"/>
</dbReference>
<keyword evidence="4 9" id="KW-0349">Heme</keyword>
<evidence type="ECO:0000313" key="11">
    <source>
        <dbReference type="Proteomes" id="UP000177625"/>
    </source>
</evidence>
<dbReference type="SUPFAM" id="SSF48264">
    <property type="entry name" value="Cytochrome P450"/>
    <property type="match status" value="1"/>
</dbReference>
<dbReference type="PRINTS" id="PR00465">
    <property type="entry name" value="EP450IV"/>
</dbReference>
<evidence type="ECO:0000313" key="10">
    <source>
        <dbReference type="EMBL" id="CZT49203.1"/>
    </source>
</evidence>
<keyword evidence="6" id="KW-0560">Oxidoreductase</keyword>
<keyword evidence="5 9" id="KW-0479">Metal-binding</keyword>
<comment type="similarity">
    <text evidence="3">Belongs to the cytochrome P450 family.</text>
</comment>
<evidence type="ECO:0000256" key="5">
    <source>
        <dbReference type="ARBA" id="ARBA00022723"/>
    </source>
</evidence>
<comment type="cofactor">
    <cofactor evidence="1 9">
        <name>heme</name>
        <dbReference type="ChEBI" id="CHEBI:30413"/>
    </cofactor>
</comment>
<feature type="binding site" description="axial binding residue" evidence="9">
    <location>
        <position position="408"/>
    </location>
    <ligand>
        <name>heme</name>
        <dbReference type="ChEBI" id="CHEBI:30413"/>
    </ligand>
    <ligandPart>
        <name>Fe</name>
        <dbReference type="ChEBI" id="CHEBI:18248"/>
    </ligandPart>
</feature>
<dbReference type="Gene3D" id="1.10.630.10">
    <property type="entry name" value="Cytochrome P450"/>
    <property type="match status" value="1"/>
</dbReference>
<gene>
    <name evidence="10" type="ORF">RSE6_10009</name>
</gene>
<dbReference type="GO" id="GO:0004497">
    <property type="term" value="F:monooxygenase activity"/>
    <property type="evidence" value="ECO:0007669"/>
    <property type="project" value="UniProtKB-KW"/>
</dbReference>